<evidence type="ECO:0000313" key="2">
    <source>
        <dbReference type="Proteomes" id="UP000593591"/>
    </source>
</evidence>
<sequence length="118" mass="12881">MIKNLICIQCPRGCHLEVDTETLNVTGNSCPRGETYGKAEVTNPIRTITSTVKVEGSDISRCSVRTAAPVKKSQMFEIMDEINKVTLTAPVEVGQVVIHDVCHTGVDVIATKRLEKIV</sequence>
<dbReference type="AlphaFoldDB" id="A0A7M1XI71"/>
<accession>A0A7M1XI71</accession>
<gene>
    <name evidence="1" type="ORF">DYE49_00835</name>
</gene>
<dbReference type="EMBL" id="CP031517">
    <property type="protein sequence ID" value="QOS39073.1"/>
    <property type="molecule type" value="Genomic_DNA"/>
</dbReference>
<dbReference type="KEGG" id="trc:DYE49_00835"/>
<dbReference type="InterPro" id="IPR036593">
    <property type="entry name" value="CPE0013-like_sf"/>
</dbReference>
<dbReference type="PANTHER" id="PTHR39450:SF1">
    <property type="entry name" value="DUF1667 DOMAIN-CONTAINING PROTEIN"/>
    <property type="match status" value="1"/>
</dbReference>
<reference evidence="1 2" key="1">
    <citation type="submission" date="2018-08" db="EMBL/GenBank/DDBJ databases">
        <title>The first complete genome of Treponema rectale (CHPAT), a commensal spirochete of the bovine rectum.</title>
        <authorList>
            <person name="Staton G.J."/>
            <person name="Clegg S.R."/>
            <person name="Carter S.D."/>
            <person name="Radford A.D."/>
            <person name="Darby A."/>
            <person name="Hall N."/>
            <person name="Birtles R.J."/>
            <person name="Evans N.J."/>
        </authorList>
    </citation>
    <scope>NUCLEOTIDE SEQUENCE [LARGE SCALE GENOMIC DNA]</scope>
    <source>
        <strain evidence="1 2">CHPA</strain>
    </source>
</reference>
<organism evidence="1 2">
    <name type="scientific">Treponema rectale</name>
    <dbReference type="NCBI Taxonomy" id="744512"/>
    <lineage>
        <taxon>Bacteria</taxon>
        <taxon>Pseudomonadati</taxon>
        <taxon>Spirochaetota</taxon>
        <taxon>Spirochaetia</taxon>
        <taxon>Spirochaetales</taxon>
        <taxon>Treponemataceae</taxon>
        <taxon>Treponema</taxon>
    </lineage>
</organism>
<evidence type="ECO:0000313" key="1">
    <source>
        <dbReference type="EMBL" id="QOS39073.1"/>
    </source>
</evidence>
<dbReference type="InterPro" id="IPR012460">
    <property type="entry name" value="DUF1667"/>
</dbReference>
<dbReference type="Gene3D" id="3.10.530.10">
    <property type="entry name" value="CPE0013-like"/>
    <property type="match status" value="1"/>
</dbReference>
<dbReference type="SUPFAM" id="SSF160148">
    <property type="entry name" value="CPE0013-like"/>
    <property type="match status" value="1"/>
</dbReference>
<name>A0A7M1XI71_9SPIR</name>
<protein>
    <submittedName>
        <fullName evidence="1">DUF1667 domain-containing protein</fullName>
    </submittedName>
</protein>
<dbReference type="PANTHER" id="PTHR39450">
    <property type="entry name" value="MOLYBDOPTERIN OXIDOREDUCTASE, 4FE-4S CLUSTER-BINDING SUBUNIT"/>
    <property type="match status" value="1"/>
</dbReference>
<proteinExistence type="predicted"/>
<dbReference type="Proteomes" id="UP000593591">
    <property type="component" value="Chromosome"/>
</dbReference>
<dbReference type="Pfam" id="PF07892">
    <property type="entry name" value="DUF1667"/>
    <property type="match status" value="1"/>
</dbReference>